<name>A0AAX4PAG4_9CHLO</name>
<feature type="domain" description="RING-type" evidence="4">
    <location>
        <begin position="269"/>
        <end position="305"/>
    </location>
</feature>
<keyword evidence="6" id="KW-1185">Reference proteome</keyword>
<proteinExistence type="predicted"/>
<dbReference type="SUPFAM" id="SSF57850">
    <property type="entry name" value="RING/U-box"/>
    <property type="match status" value="1"/>
</dbReference>
<keyword evidence="3" id="KW-0812">Transmembrane</keyword>
<accession>A0AAX4PAG4</accession>
<evidence type="ECO:0000256" key="3">
    <source>
        <dbReference type="SAM" id="Phobius"/>
    </source>
</evidence>
<keyword evidence="1" id="KW-0862">Zinc</keyword>
<evidence type="ECO:0000259" key="4">
    <source>
        <dbReference type="PROSITE" id="PS50089"/>
    </source>
</evidence>
<evidence type="ECO:0000313" key="5">
    <source>
        <dbReference type="EMBL" id="WZN63021.1"/>
    </source>
</evidence>
<feature type="compositionally biased region" description="Low complexity" evidence="2">
    <location>
        <begin position="222"/>
        <end position="240"/>
    </location>
</feature>
<protein>
    <submittedName>
        <fullName evidence="5">RING-type domain-containing protein</fullName>
    </submittedName>
</protein>
<keyword evidence="3" id="KW-1133">Transmembrane helix</keyword>
<dbReference type="EMBL" id="CP151506">
    <property type="protein sequence ID" value="WZN63021.1"/>
    <property type="molecule type" value="Genomic_DNA"/>
</dbReference>
<keyword evidence="3" id="KW-0472">Membrane</keyword>
<evidence type="ECO:0000256" key="2">
    <source>
        <dbReference type="SAM" id="MobiDB-lite"/>
    </source>
</evidence>
<dbReference type="AlphaFoldDB" id="A0AAX4PAG4"/>
<evidence type="ECO:0000313" key="6">
    <source>
        <dbReference type="Proteomes" id="UP001472866"/>
    </source>
</evidence>
<gene>
    <name evidence="5" type="ORF">HKI87_06g45660</name>
</gene>
<dbReference type="PROSITE" id="PS50089">
    <property type="entry name" value="ZF_RING_2"/>
    <property type="match status" value="1"/>
</dbReference>
<keyword evidence="1" id="KW-0479">Metal-binding</keyword>
<organism evidence="5 6">
    <name type="scientific">Chloropicon roscoffensis</name>
    <dbReference type="NCBI Taxonomy" id="1461544"/>
    <lineage>
        <taxon>Eukaryota</taxon>
        <taxon>Viridiplantae</taxon>
        <taxon>Chlorophyta</taxon>
        <taxon>Chloropicophyceae</taxon>
        <taxon>Chloropicales</taxon>
        <taxon>Chloropicaceae</taxon>
        <taxon>Chloropicon</taxon>
    </lineage>
</organism>
<dbReference type="Proteomes" id="UP001472866">
    <property type="component" value="Chromosome 06"/>
</dbReference>
<feature type="transmembrane region" description="Helical" evidence="3">
    <location>
        <begin position="6"/>
        <end position="29"/>
    </location>
</feature>
<keyword evidence="1" id="KW-0863">Zinc-finger</keyword>
<feature type="region of interest" description="Disordered" evidence="2">
    <location>
        <begin position="199"/>
        <end position="245"/>
    </location>
</feature>
<dbReference type="Pfam" id="PF13920">
    <property type="entry name" value="zf-C3HC4_3"/>
    <property type="match status" value="1"/>
</dbReference>
<dbReference type="Gene3D" id="3.30.40.10">
    <property type="entry name" value="Zinc/RING finger domain, C3HC4 (zinc finger)"/>
    <property type="match status" value="1"/>
</dbReference>
<evidence type="ECO:0000256" key="1">
    <source>
        <dbReference type="PROSITE-ProRule" id="PRU00175"/>
    </source>
</evidence>
<dbReference type="InterPro" id="IPR013083">
    <property type="entry name" value="Znf_RING/FYVE/PHD"/>
</dbReference>
<sequence>MIELGTMLILGGCLVYSLFNALFFAFVYYRRRQLEREEGLALTEFDPHGDQHVHAHSAAPGALKFQVVPIERPLSHNAWLHEVAMRHLCSSSKLVAVKTLHGHNKDNDGGVEAGPIRQGDILLRIRNLYGPFTDAKLVTRFFHRNRKFDTPVLVYRYDQERAVGEVLDVVVKPGTEMGSATFEKMPVKTNRALSEAFNNRPKRQNRRMSRDLKERVFGGGAANTNTTDTNSSSNRASAAGQGDPCHHHPCQHHRRRWSGCWSEDSGEECGICFENYPNAILHPCGHRICVNCHNNMYVKSCPYCREPIKRCQYELLV</sequence>
<dbReference type="GO" id="GO:0008270">
    <property type="term" value="F:zinc ion binding"/>
    <property type="evidence" value="ECO:0007669"/>
    <property type="project" value="UniProtKB-KW"/>
</dbReference>
<reference evidence="5 6" key="1">
    <citation type="submission" date="2024-03" db="EMBL/GenBank/DDBJ databases">
        <title>Complete genome sequence of the green alga Chloropicon roscoffensis RCC1871.</title>
        <authorList>
            <person name="Lemieux C."/>
            <person name="Pombert J.-F."/>
            <person name="Otis C."/>
            <person name="Turmel M."/>
        </authorList>
    </citation>
    <scope>NUCLEOTIDE SEQUENCE [LARGE SCALE GENOMIC DNA]</scope>
    <source>
        <strain evidence="5 6">RCC1871</strain>
    </source>
</reference>
<dbReference type="InterPro" id="IPR001841">
    <property type="entry name" value="Znf_RING"/>
</dbReference>